<gene>
    <name evidence="1" type="ORF">O6H91_09G103500</name>
</gene>
<keyword evidence="2" id="KW-1185">Reference proteome</keyword>
<organism evidence="1 2">
    <name type="scientific">Diphasiastrum complanatum</name>
    <name type="common">Issler's clubmoss</name>
    <name type="synonym">Lycopodium complanatum</name>
    <dbReference type="NCBI Taxonomy" id="34168"/>
    <lineage>
        <taxon>Eukaryota</taxon>
        <taxon>Viridiplantae</taxon>
        <taxon>Streptophyta</taxon>
        <taxon>Embryophyta</taxon>
        <taxon>Tracheophyta</taxon>
        <taxon>Lycopodiopsida</taxon>
        <taxon>Lycopodiales</taxon>
        <taxon>Lycopodiaceae</taxon>
        <taxon>Lycopodioideae</taxon>
        <taxon>Diphasiastrum</taxon>
    </lineage>
</organism>
<protein>
    <submittedName>
        <fullName evidence="1">Uncharacterized protein</fullName>
    </submittedName>
</protein>
<evidence type="ECO:0000313" key="2">
    <source>
        <dbReference type="Proteomes" id="UP001162992"/>
    </source>
</evidence>
<proteinExistence type="predicted"/>
<dbReference type="EMBL" id="CM055100">
    <property type="protein sequence ID" value="KAJ7545022.1"/>
    <property type="molecule type" value="Genomic_DNA"/>
</dbReference>
<name>A0ACC2CSS4_DIPCM</name>
<dbReference type="Proteomes" id="UP001162992">
    <property type="component" value="Chromosome 9"/>
</dbReference>
<comment type="caution">
    <text evidence="1">The sequence shown here is derived from an EMBL/GenBank/DDBJ whole genome shotgun (WGS) entry which is preliminary data.</text>
</comment>
<accession>A0ACC2CSS4</accession>
<evidence type="ECO:0000313" key="1">
    <source>
        <dbReference type="EMBL" id="KAJ7545022.1"/>
    </source>
</evidence>
<sequence length="455" mass="50472">MAFYSLDDFVGNGVLRDALPSLIADGWDDVPTLKMMNAKHIEDLELTQIEREALELRAYLHDRSLMEYADKLEALRKPLNKLLEMSPSLLASQYGMKRGHVARFVDRASASGIAAPPMLSSLQRKRTVASTYSINEGREFSPGHVPRTPKRDENPSPPDSLAGTPPHRTVSPDQLSSASSRRSAFSQAFKTYSTIATGEGMYAGKANELSTQKGIVAAAPATPRLYGFLKPFKIVDNVTPLSVLEKIVIQKLTPEYREGLNPWASSDIKVPPPTTAGELWATRPTLIFCIRRPGCVMCRAEAHQLNARKFMFDVMDIQLVAVVNEYIDSEIRSFWPRYWGGVIAVDKNREFFRALGGGKFLKDNMMTGFLLNPRAIANFKRARATGIENNWHGDGTVKGGLYIMRPGNGGVAYQFIERNFGDWAPLEEVLDVCSNLQETSPSTPVTNDHFSSGPQ</sequence>
<reference evidence="2" key="1">
    <citation type="journal article" date="2024" name="Proc. Natl. Acad. Sci. U.S.A.">
        <title>Extraordinary preservation of gene collinearity over three hundred million years revealed in homosporous lycophytes.</title>
        <authorList>
            <person name="Li C."/>
            <person name="Wickell D."/>
            <person name="Kuo L.Y."/>
            <person name="Chen X."/>
            <person name="Nie B."/>
            <person name="Liao X."/>
            <person name="Peng D."/>
            <person name="Ji J."/>
            <person name="Jenkins J."/>
            <person name="Williams M."/>
            <person name="Shu S."/>
            <person name="Plott C."/>
            <person name="Barry K."/>
            <person name="Rajasekar S."/>
            <person name="Grimwood J."/>
            <person name="Han X."/>
            <person name="Sun S."/>
            <person name="Hou Z."/>
            <person name="He W."/>
            <person name="Dai G."/>
            <person name="Sun C."/>
            <person name="Schmutz J."/>
            <person name="Leebens-Mack J.H."/>
            <person name="Li F.W."/>
            <person name="Wang L."/>
        </authorList>
    </citation>
    <scope>NUCLEOTIDE SEQUENCE [LARGE SCALE GENOMIC DNA]</scope>
    <source>
        <strain evidence="2">cv. PW_Plant_1</strain>
    </source>
</reference>